<dbReference type="AlphaFoldDB" id="A0A2W5MLT5"/>
<keyword evidence="7" id="KW-0648">Protein biosynthesis</keyword>
<feature type="region of interest" description="Disordered" evidence="8">
    <location>
        <begin position="115"/>
        <end position="142"/>
    </location>
</feature>
<comment type="similarity">
    <text evidence="7">Belongs to the class-I aminoacyl-tRNA synthetase family.</text>
</comment>
<evidence type="ECO:0000256" key="8">
    <source>
        <dbReference type="SAM" id="MobiDB-lite"/>
    </source>
</evidence>
<dbReference type="Pfam" id="PF00749">
    <property type="entry name" value="tRNA-synt_1c"/>
    <property type="match status" value="2"/>
</dbReference>
<evidence type="ECO:0000256" key="7">
    <source>
        <dbReference type="RuleBase" id="RU363037"/>
    </source>
</evidence>
<evidence type="ECO:0000313" key="10">
    <source>
        <dbReference type="EMBL" id="PZQ14410.1"/>
    </source>
</evidence>
<organism evidence="10 11">
    <name type="scientific">Ancylobacter novellus</name>
    <name type="common">Thiobacillus novellus</name>
    <dbReference type="NCBI Taxonomy" id="921"/>
    <lineage>
        <taxon>Bacteria</taxon>
        <taxon>Pseudomonadati</taxon>
        <taxon>Pseudomonadota</taxon>
        <taxon>Alphaproteobacteria</taxon>
        <taxon>Hyphomicrobiales</taxon>
        <taxon>Xanthobacteraceae</taxon>
        <taxon>Ancylobacter</taxon>
    </lineage>
</organism>
<accession>A0A2W5MLT5</accession>
<proteinExistence type="inferred from homology"/>
<gene>
    <name evidence="10" type="ORF">DI565_11885</name>
</gene>
<dbReference type="PANTHER" id="PTHR43311:SF1">
    <property type="entry name" value="GLUTAMYL-Q TRNA(ASP) SYNTHETASE"/>
    <property type="match status" value="1"/>
</dbReference>
<dbReference type="InterPro" id="IPR014729">
    <property type="entry name" value="Rossmann-like_a/b/a_fold"/>
</dbReference>
<dbReference type="InterPro" id="IPR000924">
    <property type="entry name" value="Glu/Gln-tRNA-synth"/>
</dbReference>
<keyword evidence="4" id="KW-0862">Zinc</keyword>
<dbReference type="GO" id="GO:0006424">
    <property type="term" value="P:glutamyl-tRNA aminoacylation"/>
    <property type="evidence" value="ECO:0007669"/>
    <property type="project" value="TreeGrafter"/>
</dbReference>
<keyword evidence="5 7" id="KW-0067">ATP-binding</keyword>
<dbReference type="Gene3D" id="3.40.50.620">
    <property type="entry name" value="HUPs"/>
    <property type="match status" value="1"/>
</dbReference>
<evidence type="ECO:0000256" key="1">
    <source>
        <dbReference type="ARBA" id="ARBA00022598"/>
    </source>
</evidence>
<dbReference type="PANTHER" id="PTHR43311">
    <property type="entry name" value="GLUTAMATE--TRNA LIGASE"/>
    <property type="match status" value="1"/>
</dbReference>
<feature type="domain" description="Glutamyl/glutaminyl-tRNA synthetase class Ib catalytic" evidence="9">
    <location>
        <begin position="6"/>
        <end position="109"/>
    </location>
</feature>
<keyword evidence="2" id="KW-0479">Metal-binding</keyword>
<dbReference type="EMBL" id="QFPN01000006">
    <property type="protein sequence ID" value="PZQ14410.1"/>
    <property type="molecule type" value="Genomic_DNA"/>
</dbReference>
<keyword evidence="6 7" id="KW-0030">Aminoacyl-tRNA synthetase</keyword>
<dbReference type="GO" id="GO:0005524">
    <property type="term" value="F:ATP binding"/>
    <property type="evidence" value="ECO:0007669"/>
    <property type="project" value="UniProtKB-KW"/>
</dbReference>
<feature type="domain" description="Glutamyl/glutaminyl-tRNA synthetase class Ib catalytic" evidence="9">
    <location>
        <begin position="177"/>
        <end position="282"/>
    </location>
</feature>
<feature type="compositionally biased region" description="Basic and acidic residues" evidence="8">
    <location>
        <begin position="115"/>
        <end position="126"/>
    </location>
</feature>
<evidence type="ECO:0000259" key="9">
    <source>
        <dbReference type="Pfam" id="PF00749"/>
    </source>
</evidence>
<dbReference type="InterPro" id="IPR020058">
    <property type="entry name" value="Glu/Gln-tRNA-synth_Ib_cat-dom"/>
</dbReference>
<dbReference type="Proteomes" id="UP000249577">
    <property type="component" value="Unassembled WGS sequence"/>
</dbReference>
<dbReference type="SUPFAM" id="SSF52374">
    <property type="entry name" value="Nucleotidylyl transferase"/>
    <property type="match status" value="1"/>
</dbReference>
<dbReference type="PROSITE" id="PS00178">
    <property type="entry name" value="AA_TRNA_LIGASE_I"/>
    <property type="match status" value="1"/>
</dbReference>
<evidence type="ECO:0000313" key="11">
    <source>
        <dbReference type="Proteomes" id="UP000249577"/>
    </source>
</evidence>
<keyword evidence="3 7" id="KW-0547">Nucleotide-binding</keyword>
<keyword evidence="1 7" id="KW-0436">Ligase</keyword>
<sequence length="295" mass="32327">MTPVFRFAPSPTGFLHLGHALSAICVWREAGAVGGKVLLRIEDIDPQRSRPEHVEGIFEDLAWLGLSWDGEVRRQSEHLDDYRAALERLAAENLVYTCRLSRADIAAALTKAEGETRAPWPRDPDGAPRLPIPGAGPNPEETREAVRLDMARALAALGGETPTWRELGSGPQGETGLVRVQPALWGDVILARKETPTSYHLAVTVDDALQGVTHVVRGQDMFHATSVHRLLQRLLGLPEPVYRHHRLVSDDDGRKLAKSRGSPSLRSLRAQGWTREDVLRAVDGLLQGGVLKSSA</sequence>
<evidence type="ECO:0000256" key="2">
    <source>
        <dbReference type="ARBA" id="ARBA00022723"/>
    </source>
</evidence>
<evidence type="ECO:0000256" key="5">
    <source>
        <dbReference type="ARBA" id="ARBA00022840"/>
    </source>
</evidence>
<evidence type="ECO:0000256" key="4">
    <source>
        <dbReference type="ARBA" id="ARBA00022833"/>
    </source>
</evidence>
<dbReference type="GO" id="GO:0005829">
    <property type="term" value="C:cytosol"/>
    <property type="evidence" value="ECO:0007669"/>
    <property type="project" value="TreeGrafter"/>
</dbReference>
<reference evidence="10 11" key="1">
    <citation type="submission" date="2017-08" db="EMBL/GenBank/DDBJ databases">
        <title>Infants hospitalized years apart are colonized by the same room-sourced microbial strains.</title>
        <authorList>
            <person name="Brooks B."/>
            <person name="Olm M.R."/>
            <person name="Firek B.A."/>
            <person name="Baker R."/>
            <person name="Thomas B.C."/>
            <person name="Morowitz M.J."/>
            <person name="Banfield J.F."/>
        </authorList>
    </citation>
    <scope>NUCLEOTIDE SEQUENCE [LARGE SCALE GENOMIC DNA]</scope>
    <source>
        <strain evidence="10">S2_005_003_R2_43</strain>
    </source>
</reference>
<evidence type="ECO:0000256" key="3">
    <source>
        <dbReference type="ARBA" id="ARBA00022741"/>
    </source>
</evidence>
<name>A0A2W5MLT5_ANCNO</name>
<dbReference type="PRINTS" id="PR00987">
    <property type="entry name" value="TRNASYNTHGLU"/>
</dbReference>
<comment type="caution">
    <text evidence="10">The sequence shown here is derived from an EMBL/GenBank/DDBJ whole genome shotgun (WGS) entry which is preliminary data.</text>
</comment>
<dbReference type="NCBIfam" id="NF004315">
    <property type="entry name" value="PRK05710.1-4"/>
    <property type="match status" value="1"/>
</dbReference>
<dbReference type="GO" id="GO:0004818">
    <property type="term" value="F:glutamate-tRNA ligase activity"/>
    <property type="evidence" value="ECO:0007669"/>
    <property type="project" value="TreeGrafter"/>
</dbReference>
<dbReference type="InterPro" id="IPR001412">
    <property type="entry name" value="aa-tRNA-synth_I_CS"/>
</dbReference>
<dbReference type="InterPro" id="IPR049940">
    <property type="entry name" value="GluQ/Sye"/>
</dbReference>
<protein>
    <submittedName>
        <fullName evidence="10">tRNA glutamyl-Q(34) synthetase GluQRS</fullName>
    </submittedName>
</protein>
<evidence type="ECO:0000256" key="6">
    <source>
        <dbReference type="ARBA" id="ARBA00023146"/>
    </source>
</evidence>